<comment type="caution">
    <text evidence="1">The sequence shown here is derived from an EMBL/GenBank/DDBJ whole genome shotgun (WGS) entry which is preliminary data.</text>
</comment>
<evidence type="ECO:0000313" key="1">
    <source>
        <dbReference type="EMBL" id="KKN86574.1"/>
    </source>
</evidence>
<sequence>MHDLVEISPKDINKYDKTEVIETGVLEWIPLLRQYVKVIRYYVHQTLRE</sequence>
<dbReference type="EMBL" id="LAZR01000146">
    <property type="protein sequence ID" value="KKN86574.1"/>
    <property type="molecule type" value="Genomic_DNA"/>
</dbReference>
<name>A0A0F9U4P1_9ZZZZ</name>
<proteinExistence type="predicted"/>
<accession>A0A0F9U4P1</accession>
<organism evidence="1">
    <name type="scientific">marine sediment metagenome</name>
    <dbReference type="NCBI Taxonomy" id="412755"/>
    <lineage>
        <taxon>unclassified sequences</taxon>
        <taxon>metagenomes</taxon>
        <taxon>ecological metagenomes</taxon>
    </lineage>
</organism>
<dbReference type="AlphaFoldDB" id="A0A0F9U4P1"/>
<protein>
    <submittedName>
        <fullName evidence="1">Uncharacterized protein</fullName>
    </submittedName>
</protein>
<gene>
    <name evidence="1" type="ORF">LCGC14_0267500</name>
</gene>
<reference evidence="1" key="1">
    <citation type="journal article" date="2015" name="Nature">
        <title>Complex archaea that bridge the gap between prokaryotes and eukaryotes.</title>
        <authorList>
            <person name="Spang A."/>
            <person name="Saw J.H."/>
            <person name="Jorgensen S.L."/>
            <person name="Zaremba-Niedzwiedzka K."/>
            <person name="Martijn J."/>
            <person name="Lind A.E."/>
            <person name="van Eijk R."/>
            <person name="Schleper C."/>
            <person name="Guy L."/>
            <person name="Ettema T.J."/>
        </authorList>
    </citation>
    <scope>NUCLEOTIDE SEQUENCE</scope>
</reference>